<dbReference type="FunFam" id="1.20.58.570:FF:000001">
    <property type="entry name" value="F-actin-capping protein subunit beta"/>
    <property type="match status" value="1"/>
</dbReference>
<comment type="function">
    <text evidence="7">F-actin-capping proteins bind in a Ca(2+)-independent manner to the fast growing ends of actin filaments (barbed end) thereby blocking the exchange of subunits at these ends. Unlike other capping proteins (such as gelsolin and severin), these proteins do not sever actin filaments.</text>
</comment>
<evidence type="ECO:0000256" key="5">
    <source>
        <dbReference type="ARBA" id="ARBA00023203"/>
    </source>
</evidence>
<dbReference type="PRINTS" id="PR00192">
    <property type="entry name" value="FACTINCAPB"/>
</dbReference>
<keyword evidence="9" id="KW-1185">Reference proteome</keyword>
<keyword evidence="3 7" id="KW-0117">Actin capping</keyword>
<reference evidence="8" key="1">
    <citation type="submission" date="2017-08" db="EMBL/GenBank/DDBJ databases">
        <authorList>
            <person name="de Groot N.N."/>
        </authorList>
    </citation>
    <scope>NUCLEOTIDE SEQUENCE [LARGE SCALE GENOMIC DNA]</scope>
    <source>
        <strain evidence="8">PX439</strain>
    </source>
</reference>
<dbReference type="Gene3D" id="1.20.58.570">
    <property type="match status" value="1"/>
</dbReference>
<dbReference type="GO" id="GO:0051016">
    <property type="term" value="P:barbed-end actin filament capping"/>
    <property type="evidence" value="ECO:0007669"/>
    <property type="project" value="UniProtKB-UniRule"/>
</dbReference>
<dbReference type="InterPro" id="IPR043175">
    <property type="entry name" value="CAPZB_N"/>
</dbReference>
<dbReference type="AlphaFoldDB" id="A0A261AZX7"/>
<dbReference type="GO" id="GO:0000902">
    <property type="term" value="P:cell morphogenesis"/>
    <property type="evidence" value="ECO:0007669"/>
    <property type="project" value="TreeGrafter"/>
</dbReference>
<dbReference type="SUPFAM" id="SSF90096">
    <property type="entry name" value="Subunits of heterodimeric actin filament capping protein Capz"/>
    <property type="match status" value="1"/>
</dbReference>
<dbReference type="GO" id="GO:0010591">
    <property type="term" value="P:regulation of lamellipodium assembly"/>
    <property type="evidence" value="ECO:0007669"/>
    <property type="project" value="TreeGrafter"/>
</dbReference>
<evidence type="ECO:0000256" key="3">
    <source>
        <dbReference type="ARBA" id="ARBA00022467"/>
    </source>
</evidence>
<feature type="non-terminal residue" evidence="8">
    <location>
        <position position="1"/>
    </location>
</feature>
<keyword evidence="5 7" id="KW-0009">Actin-binding</keyword>
<dbReference type="FunFam" id="3.90.1150.210:FF:000010">
    <property type="entry name" value="F-actin-capping protein subunit beta"/>
    <property type="match status" value="1"/>
</dbReference>
<keyword evidence="6 7" id="KW-0206">Cytoskeleton</keyword>
<dbReference type="Pfam" id="PF01115">
    <property type="entry name" value="F_actin_cap_B"/>
    <property type="match status" value="1"/>
</dbReference>
<evidence type="ECO:0000256" key="7">
    <source>
        <dbReference type="RuleBase" id="RU365078"/>
    </source>
</evidence>
<comment type="subunit">
    <text evidence="7">Heterodimer of an alpha and a beta subunit.</text>
</comment>
<comment type="caution">
    <text evidence="8">The sequence shown here is derived from an EMBL/GenBank/DDBJ whole genome shotgun (WGS) entry which is preliminary data.</text>
</comment>
<dbReference type="GO" id="GO:0051015">
    <property type="term" value="F:actin filament binding"/>
    <property type="evidence" value="ECO:0007669"/>
    <property type="project" value="TreeGrafter"/>
</dbReference>
<evidence type="ECO:0000313" key="9">
    <source>
        <dbReference type="Proteomes" id="UP000216624"/>
    </source>
</evidence>
<dbReference type="InterPro" id="IPR019771">
    <property type="entry name" value="F-actin_capping_bsu_CS"/>
</dbReference>
<dbReference type="GO" id="GO:0030036">
    <property type="term" value="P:actin cytoskeleton organization"/>
    <property type="evidence" value="ECO:0007669"/>
    <property type="project" value="InterPro"/>
</dbReference>
<comment type="subcellular location">
    <subcellularLocation>
        <location evidence="1 7">Cytoplasm</location>
        <location evidence="1 7">Cytoskeleton</location>
    </subcellularLocation>
</comment>
<dbReference type="PANTHER" id="PTHR10619:SF0">
    <property type="entry name" value="F-ACTIN-CAPPING PROTEIN SUBUNIT BETA ISOFORMS 1 AND 2"/>
    <property type="match status" value="1"/>
</dbReference>
<evidence type="ECO:0000313" key="8">
    <source>
        <dbReference type="EMBL" id="OZG03403.1"/>
    </source>
</evidence>
<evidence type="ECO:0000256" key="4">
    <source>
        <dbReference type="ARBA" id="ARBA00022490"/>
    </source>
</evidence>
<proteinExistence type="inferred from homology"/>
<dbReference type="Gene3D" id="3.90.1150.210">
    <property type="entry name" value="F-actin capping protein, beta subunit"/>
    <property type="match status" value="1"/>
</dbReference>
<dbReference type="PANTHER" id="PTHR10619">
    <property type="entry name" value="F-ACTIN-CAPPING PROTEIN SUBUNIT BETA"/>
    <property type="match status" value="1"/>
</dbReference>
<evidence type="ECO:0000256" key="2">
    <source>
        <dbReference type="ARBA" id="ARBA00006039"/>
    </source>
</evidence>
<evidence type="ECO:0000256" key="6">
    <source>
        <dbReference type="ARBA" id="ARBA00023212"/>
    </source>
</evidence>
<evidence type="ECO:0000256" key="1">
    <source>
        <dbReference type="ARBA" id="ARBA00004245"/>
    </source>
</evidence>
<accession>A0A261AZX7</accession>
<dbReference type="EMBL" id="NMWX01000004">
    <property type="protein sequence ID" value="OZG03403.1"/>
    <property type="molecule type" value="Genomic_DNA"/>
</dbReference>
<dbReference type="InterPro" id="IPR001698">
    <property type="entry name" value="CAPZB"/>
</dbReference>
<sequence length="287" mass="32641">MQKGFQGAFHPLELQEMGEQQLDCALDLMRRLPPQHCDKNLTDLIDLCPHLVDDLLSTIDQPLKIAADRETGKQYLLCDYNRDGDSYRSPWSNTYDPPLEDGQLPSEKRRKMEIEANAAFESYRDLYFEGGVSSVYFWDLDNGGFAGIVLIKKEGDGAKNITGCWDSIHVIEITERARQAHYKLTSTIMLWLQTNKSVSGVMNLGGSLTRQHEMDAPINDQNTHLANMGRMIEDQESKMRLTINEIYFGKTKKVMSDLRSSEKQSELEKQDEIVREISNAVASRGTN</sequence>
<name>A0A261AZX7_CAERE</name>
<protein>
    <recommendedName>
        <fullName evidence="7">F-actin-capping protein subunit beta</fullName>
    </recommendedName>
</protein>
<dbReference type="InterPro" id="IPR042276">
    <property type="entry name" value="CapZ_alpha/beta_2"/>
</dbReference>
<gene>
    <name evidence="8" type="ORF">FL82_05350</name>
</gene>
<dbReference type="GO" id="GO:0051490">
    <property type="term" value="P:negative regulation of filopodium assembly"/>
    <property type="evidence" value="ECO:0007669"/>
    <property type="project" value="TreeGrafter"/>
</dbReference>
<dbReference type="PROSITE" id="PS00231">
    <property type="entry name" value="F_ACTIN_CAPPING_BETA"/>
    <property type="match status" value="1"/>
</dbReference>
<dbReference type="GO" id="GO:0005737">
    <property type="term" value="C:cytoplasm"/>
    <property type="evidence" value="ECO:0007669"/>
    <property type="project" value="InterPro"/>
</dbReference>
<dbReference type="InterPro" id="IPR037282">
    <property type="entry name" value="CapZ_alpha/beta"/>
</dbReference>
<organism evidence="8 9">
    <name type="scientific">Caenorhabditis remanei</name>
    <name type="common">Caenorhabditis vulgaris</name>
    <dbReference type="NCBI Taxonomy" id="31234"/>
    <lineage>
        <taxon>Eukaryota</taxon>
        <taxon>Metazoa</taxon>
        <taxon>Ecdysozoa</taxon>
        <taxon>Nematoda</taxon>
        <taxon>Chromadorea</taxon>
        <taxon>Rhabditida</taxon>
        <taxon>Rhabditina</taxon>
        <taxon>Rhabditomorpha</taxon>
        <taxon>Rhabditoidea</taxon>
        <taxon>Rhabditidae</taxon>
        <taxon>Peloderinae</taxon>
        <taxon>Caenorhabditis</taxon>
    </lineage>
</organism>
<dbReference type="GO" id="GO:0008290">
    <property type="term" value="C:F-actin capping protein complex"/>
    <property type="evidence" value="ECO:0007669"/>
    <property type="project" value="UniProtKB-UniRule"/>
</dbReference>
<keyword evidence="4 7" id="KW-0963">Cytoplasm</keyword>
<dbReference type="Proteomes" id="UP000216624">
    <property type="component" value="Unassembled WGS sequence"/>
</dbReference>
<comment type="similarity">
    <text evidence="2 7">Belongs to the F-actin-capping protein beta subunit family.</text>
</comment>